<accession>A0A9W4ULC3</accession>
<dbReference type="AlphaFoldDB" id="A0A9W4ULC3"/>
<evidence type="ECO:0000313" key="3">
    <source>
        <dbReference type="EMBL" id="CAI6336971.1"/>
    </source>
</evidence>
<feature type="region of interest" description="Disordered" evidence="1">
    <location>
        <begin position="72"/>
        <end position="95"/>
    </location>
</feature>
<evidence type="ECO:0000256" key="2">
    <source>
        <dbReference type="SAM" id="Phobius"/>
    </source>
</evidence>
<proteinExistence type="predicted"/>
<dbReference type="EMBL" id="CAOQHR010000007">
    <property type="protein sequence ID" value="CAI6336971.1"/>
    <property type="molecule type" value="Genomic_DNA"/>
</dbReference>
<reference evidence="3" key="1">
    <citation type="submission" date="2023-01" db="EMBL/GenBank/DDBJ databases">
        <authorList>
            <person name="Van Ghelder C."/>
            <person name="Rancurel C."/>
        </authorList>
    </citation>
    <scope>NUCLEOTIDE SEQUENCE</scope>
    <source>
        <strain evidence="3">CNCM I-4278</strain>
    </source>
</reference>
<keyword evidence="2" id="KW-1133">Transmembrane helix</keyword>
<organism evidence="3 4">
    <name type="scientific">Periconia digitata</name>
    <dbReference type="NCBI Taxonomy" id="1303443"/>
    <lineage>
        <taxon>Eukaryota</taxon>
        <taxon>Fungi</taxon>
        <taxon>Dikarya</taxon>
        <taxon>Ascomycota</taxon>
        <taxon>Pezizomycotina</taxon>
        <taxon>Dothideomycetes</taxon>
        <taxon>Pleosporomycetidae</taxon>
        <taxon>Pleosporales</taxon>
        <taxon>Massarineae</taxon>
        <taxon>Periconiaceae</taxon>
        <taxon>Periconia</taxon>
    </lineage>
</organism>
<keyword evidence="2" id="KW-0472">Membrane</keyword>
<evidence type="ECO:0000313" key="4">
    <source>
        <dbReference type="Proteomes" id="UP001152607"/>
    </source>
</evidence>
<comment type="caution">
    <text evidence="3">The sequence shown here is derived from an EMBL/GenBank/DDBJ whole genome shotgun (WGS) entry which is preliminary data.</text>
</comment>
<evidence type="ECO:0000256" key="1">
    <source>
        <dbReference type="SAM" id="MobiDB-lite"/>
    </source>
</evidence>
<sequence>MLSNLHFINSATHTMEARRLTPILHYGQSSLIPNTQHYLLFNSSIYHMYYTYKKEHSVGEENLTPYLPPSHTRTCDPKTQPTSHIPSKHDRIPQQHTNPCPSNQSCMSSHLAACVDCLPNKTCGNTKKERKKTSWQPVTVACSSVTNGSIAVLDTSHLNIAGRIYIAPGGTQKSITVTAFIHLLCILLQLCFYFSQFFFLVPRGINTTPPRR</sequence>
<keyword evidence="2" id="KW-0812">Transmembrane</keyword>
<keyword evidence="4" id="KW-1185">Reference proteome</keyword>
<dbReference type="Proteomes" id="UP001152607">
    <property type="component" value="Unassembled WGS sequence"/>
</dbReference>
<gene>
    <name evidence="3" type="ORF">PDIGIT_LOCUS10077</name>
</gene>
<feature type="transmembrane region" description="Helical" evidence="2">
    <location>
        <begin position="180"/>
        <end position="202"/>
    </location>
</feature>
<name>A0A9W4ULC3_9PLEO</name>
<protein>
    <submittedName>
        <fullName evidence="3">Uncharacterized protein</fullName>
    </submittedName>
</protein>